<evidence type="ECO:0000313" key="3">
    <source>
        <dbReference type="EMBL" id="KAK1732967.1"/>
    </source>
</evidence>
<feature type="region of interest" description="Disordered" evidence="2">
    <location>
        <begin position="1"/>
        <end position="22"/>
    </location>
</feature>
<evidence type="ECO:0000256" key="2">
    <source>
        <dbReference type="SAM" id="MobiDB-lite"/>
    </source>
</evidence>
<protein>
    <submittedName>
        <fullName evidence="3">Uncharacterized protein</fullName>
    </submittedName>
</protein>
<accession>A0AAD8XT03</accession>
<dbReference type="AlphaFoldDB" id="A0AAD8XT03"/>
<dbReference type="Proteomes" id="UP001224775">
    <property type="component" value="Unassembled WGS sequence"/>
</dbReference>
<proteinExistence type="predicted"/>
<comment type="caution">
    <text evidence="3">The sequence shown here is derived from an EMBL/GenBank/DDBJ whole genome shotgun (WGS) entry which is preliminary data.</text>
</comment>
<sequence length="454" mass="51229">MNMMYDKGKRPSSVDISGEDDRTVASDITFQSAMRTISMERLLQLMKNQGAAQEHSTEPSSHRPSMNEDEGLCSGARVEFSPDYPPPRAIVADHPNPNHRQDQSNTNRLGGIATRRYTAPPAWSPKPPDHIDVIIELKLQVAQQKETIDCLTSDLNHALSENKALLSKANQPAKPMFSLASLAEEKAHSDNSRSLHQQYNELREEMNRLQKSMDLQQEKMAAVEADNRSLTKERNRLQSQLDRMSCKMTDIPSSDLRESEQSGSVDFTANLTESSGFFSGLSGCELIPPPVQSRRASAVDQTQDKLAHNSYLPWSKVKRRYSEPVYSHEQQQGKTTPRDVEFFASPKKDKNEWFIGDESENSFLSKMVYGREGSKVVEKEDMQVHRRSSMPDKLTPTSSPYQRRRSCASASKRSDVVVQESYRNYVQSEKTTNGGDFNSIVWGDSDSDSNDEFC</sequence>
<organism evidence="3 4">
    <name type="scientific">Skeletonema marinoi</name>
    <dbReference type="NCBI Taxonomy" id="267567"/>
    <lineage>
        <taxon>Eukaryota</taxon>
        <taxon>Sar</taxon>
        <taxon>Stramenopiles</taxon>
        <taxon>Ochrophyta</taxon>
        <taxon>Bacillariophyta</taxon>
        <taxon>Coscinodiscophyceae</taxon>
        <taxon>Thalassiosirophycidae</taxon>
        <taxon>Thalassiosirales</taxon>
        <taxon>Skeletonemataceae</taxon>
        <taxon>Skeletonema</taxon>
        <taxon>Skeletonema marinoi-dohrnii complex</taxon>
    </lineage>
</organism>
<feature type="region of interest" description="Disordered" evidence="2">
    <location>
        <begin position="44"/>
        <end position="108"/>
    </location>
</feature>
<dbReference type="EMBL" id="JATAAI010000055">
    <property type="protein sequence ID" value="KAK1732967.1"/>
    <property type="molecule type" value="Genomic_DNA"/>
</dbReference>
<evidence type="ECO:0000256" key="1">
    <source>
        <dbReference type="SAM" id="Coils"/>
    </source>
</evidence>
<gene>
    <name evidence="3" type="ORF">QTG54_016298</name>
</gene>
<keyword evidence="4" id="KW-1185">Reference proteome</keyword>
<evidence type="ECO:0000313" key="4">
    <source>
        <dbReference type="Proteomes" id="UP001224775"/>
    </source>
</evidence>
<reference evidence="3" key="1">
    <citation type="submission" date="2023-06" db="EMBL/GenBank/DDBJ databases">
        <title>Survivors Of The Sea: Transcriptome response of Skeletonema marinoi to long-term dormancy.</title>
        <authorList>
            <person name="Pinder M.I.M."/>
            <person name="Kourtchenko O."/>
            <person name="Robertson E.K."/>
            <person name="Larsson T."/>
            <person name="Maumus F."/>
            <person name="Osuna-Cruz C.M."/>
            <person name="Vancaester E."/>
            <person name="Stenow R."/>
            <person name="Vandepoele K."/>
            <person name="Ploug H."/>
            <person name="Bruchert V."/>
            <person name="Godhe A."/>
            <person name="Topel M."/>
        </authorList>
    </citation>
    <scope>NUCLEOTIDE SEQUENCE</scope>
    <source>
        <strain evidence="3">R05AC</strain>
    </source>
</reference>
<keyword evidence="1" id="KW-0175">Coiled coil</keyword>
<feature type="region of interest" description="Disordered" evidence="2">
    <location>
        <begin position="429"/>
        <end position="454"/>
    </location>
</feature>
<feature type="coiled-coil region" evidence="1">
    <location>
        <begin position="192"/>
        <end position="247"/>
    </location>
</feature>
<feature type="region of interest" description="Disordered" evidence="2">
    <location>
        <begin position="380"/>
        <end position="413"/>
    </location>
</feature>
<name>A0AAD8XT03_9STRA</name>
<feature type="compositionally biased region" description="Acidic residues" evidence="2">
    <location>
        <begin position="445"/>
        <end position="454"/>
    </location>
</feature>